<dbReference type="SUPFAM" id="SSF53474">
    <property type="entry name" value="alpha/beta-Hydrolases"/>
    <property type="match status" value="1"/>
</dbReference>
<dbReference type="EMBL" id="RBPY01000052">
    <property type="protein sequence ID" value="RMO80043.1"/>
    <property type="molecule type" value="Genomic_DNA"/>
</dbReference>
<feature type="domain" description="T6SS Tle3 phospholipase effector alpha/beta" evidence="3">
    <location>
        <begin position="66"/>
        <end position="406"/>
    </location>
</feature>
<evidence type="ECO:0000256" key="1">
    <source>
        <dbReference type="SAM" id="MobiDB-lite"/>
    </source>
</evidence>
<evidence type="ECO:0000313" key="4">
    <source>
        <dbReference type="EMBL" id="RMO80043.1"/>
    </source>
</evidence>
<sequence length="720" mass="81265">MDGRRRTDRASGTRNDASGTRLGITQRRTQRRCVMNGADEYAVAQGNTRLIPNLNTTCKMEVPADLPGVVIFLHGVNDPGASYSMVESGLCQGVNERLDRPDLVPGRYGAKYDVAKKKLRAKQQLGDQDRQLLDDPDTYLYRRDTADPKTRSLLIPFYWGYRADPSEISRDKNNDPKKLRDQYQDIQGNRLDRHFGKAGGYFVNATNNLLEMYDKGLPLTMRLKIARTTLPNTHFMGDNPHRRYYVLAAHRLAMMVREIRRVSPDETVSIMAHSQGSLITLLAQALLVDGGHRCADTIIMVDTPYCLFPEVTPKDQDTLTTLTRIVAQVTQAPHTQPPLSDLRNTATYCGRSGPQWSPTQGTRLDSHNNMTVFPERDNRGKVYLYFCPDDTTVALDDVRGIGTFGVWDTHGKNSDRNPMAELKAVRFYQRMWTKRHREGLPVMVGKPPGYDLLRAKGESRYPGDSWFKGLMSKGAVEEGHKILINAEQLYPPHAPVMFGGEEENFRGDETKSGRDRPDDDNKASAVGNPRAKLRWHLVRNQTGSIDLERELAQWNMGKAPGEQTRIIIKRRLTGDGAPRPSDTYEILREDTPDEIREFMDESNSTDVLDFNSYHSGLLRSPENHRRVTAMDIAVGQAKCLDDPAMRDVLVAIADWKITEEQFTNITELKGWTELSDDAQALVRASYLYYEKGKFPSENLVSLTPPSLIAGSSKKGQDNER</sequence>
<dbReference type="Proteomes" id="UP000281350">
    <property type="component" value="Unassembled WGS sequence"/>
</dbReference>
<feature type="domain" description="Antibacterial effector protein Tle3 C-terminal" evidence="2">
    <location>
        <begin position="552"/>
        <end position="713"/>
    </location>
</feature>
<reference evidence="4 5" key="1">
    <citation type="submission" date="2018-08" db="EMBL/GenBank/DDBJ databases">
        <title>Recombination of ecologically and evolutionarily significant loci maintains genetic cohesion in the Pseudomonas syringae species complex.</title>
        <authorList>
            <person name="Dillon M."/>
            <person name="Thakur S."/>
            <person name="Almeida R.N.D."/>
            <person name="Weir B.S."/>
            <person name="Guttman D.S."/>
        </authorList>
    </citation>
    <scope>NUCLEOTIDE SEQUENCE [LARGE SCALE GENOMIC DNA]</scope>
    <source>
        <strain evidence="4 5">ICMP 2732</strain>
    </source>
</reference>
<evidence type="ECO:0000259" key="3">
    <source>
        <dbReference type="Pfam" id="PF24322"/>
    </source>
</evidence>
<dbReference type="Gene3D" id="3.40.50.1820">
    <property type="entry name" value="alpha/beta hydrolase"/>
    <property type="match status" value="1"/>
</dbReference>
<dbReference type="InterPro" id="IPR029058">
    <property type="entry name" value="AB_hydrolase_fold"/>
</dbReference>
<feature type="compositionally biased region" description="Basic and acidic residues" evidence="1">
    <location>
        <begin position="1"/>
        <end position="11"/>
    </location>
</feature>
<evidence type="ECO:0008006" key="6">
    <source>
        <dbReference type="Google" id="ProtNLM"/>
    </source>
</evidence>
<feature type="region of interest" description="Disordered" evidence="1">
    <location>
        <begin position="1"/>
        <end position="21"/>
    </location>
</feature>
<dbReference type="InterPro" id="IPR021692">
    <property type="entry name" value="Tle3_C"/>
</dbReference>
<dbReference type="Pfam" id="PF24322">
    <property type="entry name" value="Tle3"/>
    <property type="match status" value="1"/>
</dbReference>
<comment type="caution">
    <text evidence="4">The sequence shown here is derived from an EMBL/GenBank/DDBJ whole genome shotgun (WGS) entry which is preliminary data.</text>
</comment>
<dbReference type="AlphaFoldDB" id="A0A3M5T9M9"/>
<feature type="region of interest" description="Disordered" evidence="1">
    <location>
        <begin position="498"/>
        <end position="527"/>
    </location>
</feature>
<dbReference type="InterPro" id="IPR056221">
    <property type="entry name" value="Tle3_ab_dom"/>
</dbReference>
<evidence type="ECO:0000313" key="5">
    <source>
        <dbReference type="Proteomes" id="UP000281350"/>
    </source>
</evidence>
<feature type="compositionally biased region" description="Basic and acidic residues" evidence="1">
    <location>
        <begin position="503"/>
        <end position="522"/>
    </location>
</feature>
<evidence type="ECO:0000259" key="2">
    <source>
        <dbReference type="Pfam" id="PF11678"/>
    </source>
</evidence>
<protein>
    <recommendedName>
        <fullName evidence="6">Transmembrane protein</fullName>
    </recommendedName>
</protein>
<proteinExistence type="predicted"/>
<name>A0A3M5T9M9_9PSED</name>
<organism evidence="4 5">
    <name type="scientific">Pseudomonas syringae pv. primulae</name>
    <dbReference type="NCBI Taxonomy" id="251707"/>
    <lineage>
        <taxon>Bacteria</taxon>
        <taxon>Pseudomonadati</taxon>
        <taxon>Pseudomonadota</taxon>
        <taxon>Gammaproteobacteria</taxon>
        <taxon>Pseudomonadales</taxon>
        <taxon>Pseudomonadaceae</taxon>
        <taxon>Pseudomonas</taxon>
    </lineage>
</organism>
<gene>
    <name evidence="4" type="ORF">ALQ36_04328</name>
</gene>
<dbReference type="Pfam" id="PF11678">
    <property type="entry name" value="Tle3_C"/>
    <property type="match status" value="1"/>
</dbReference>
<accession>A0A3M5T9M9</accession>